<name>A0A8T3AK98_DENNO</name>
<feature type="region of interest" description="Disordered" evidence="1">
    <location>
        <begin position="1"/>
        <end position="21"/>
    </location>
</feature>
<dbReference type="Proteomes" id="UP000829196">
    <property type="component" value="Unassembled WGS sequence"/>
</dbReference>
<proteinExistence type="predicted"/>
<evidence type="ECO:0000313" key="2">
    <source>
        <dbReference type="EMBL" id="KAI0496212.1"/>
    </source>
</evidence>
<sequence length="214" mass="23836">MAASSSSHISDRSETTTGSSPVISSSLKFVLSNLKNIVQNPLSPDNYPLWRSQIFKICRANNFDTFLDPNSSIPHQSITQTDGTITPNSSYAQWLLTDQNLAAAICSTISASILPYVLHLDSTSAIWQTLETRFQSSCRSKVIQLKNELYRISLKNSTMAQYLNEVKLLVDQIEAAGYHVDFEDIILHILNGLPPAYQSFKTTIRTMTTPMSLD</sequence>
<reference evidence="2" key="1">
    <citation type="journal article" date="2022" name="Front. Genet.">
        <title>Chromosome-Scale Assembly of the Dendrobium nobile Genome Provides Insights Into the Molecular Mechanism of the Biosynthesis of the Medicinal Active Ingredient of Dendrobium.</title>
        <authorList>
            <person name="Xu Q."/>
            <person name="Niu S.-C."/>
            <person name="Li K.-L."/>
            <person name="Zheng P.-J."/>
            <person name="Zhang X.-J."/>
            <person name="Jia Y."/>
            <person name="Liu Y."/>
            <person name="Niu Y.-X."/>
            <person name="Yu L.-H."/>
            <person name="Chen D.-F."/>
            <person name="Zhang G.-Q."/>
        </authorList>
    </citation>
    <scope>NUCLEOTIDE SEQUENCE</scope>
    <source>
        <tissue evidence="2">Leaf</tissue>
    </source>
</reference>
<evidence type="ECO:0000313" key="3">
    <source>
        <dbReference type="Proteomes" id="UP000829196"/>
    </source>
</evidence>
<dbReference type="PANTHER" id="PTHR47481:SF22">
    <property type="entry name" value="RETROTRANSPOSON GAG DOMAIN-CONTAINING PROTEIN"/>
    <property type="match status" value="1"/>
</dbReference>
<dbReference type="PANTHER" id="PTHR47481">
    <property type="match status" value="1"/>
</dbReference>
<evidence type="ECO:0008006" key="4">
    <source>
        <dbReference type="Google" id="ProtNLM"/>
    </source>
</evidence>
<dbReference type="AlphaFoldDB" id="A0A8T3AK98"/>
<accession>A0A8T3AK98</accession>
<keyword evidence="3" id="KW-1185">Reference proteome</keyword>
<organism evidence="2 3">
    <name type="scientific">Dendrobium nobile</name>
    <name type="common">Orchid</name>
    <dbReference type="NCBI Taxonomy" id="94219"/>
    <lineage>
        <taxon>Eukaryota</taxon>
        <taxon>Viridiplantae</taxon>
        <taxon>Streptophyta</taxon>
        <taxon>Embryophyta</taxon>
        <taxon>Tracheophyta</taxon>
        <taxon>Spermatophyta</taxon>
        <taxon>Magnoliopsida</taxon>
        <taxon>Liliopsida</taxon>
        <taxon>Asparagales</taxon>
        <taxon>Orchidaceae</taxon>
        <taxon>Epidendroideae</taxon>
        <taxon>Malaxideae</taxon>
        <taxon>Dendrobiinae</taxon>
        <taxon>Dendrobium</taxon>
    </lineage>
</organism>
<dbReference type="EMBL" id="JAGYWB010000016">
    <property type="protein sequence ID" value="KAI0496212.1"/>
    <property type="molecule type" value="Genomic_DNA"/>
</dbReference>
<protein>
    <recommendedName>
        <fullName evidence="4">Retrovirus-related Pol polyprotein from transposon TNT 1-94</fullName>
    </recommendedName>
</protein>
<dbReference type="Pfam" id="PF14223">
    <property type="entry name" value="Retrotran_gag_2"/>
    <property type="match status" value="1"/>
</dbReference>
<dbReference type="OrthoDB" id="693186at2759"/>
<gene>
    <name evidence="2" type="ORF">KFK09_022521</name>
</gene>
<evidence type="ECO:0000256" key="1">
    <source>
        <dbReference type="SAM" id="MobiDB-lite"/>
    </source>
</evidence>
<comment type="caution">
    <text evidence="2">The sequence shown here is derived from an EMBL/GenBank/DDBJ whole genome shotgun (WGS) entry which is preliminary data.</text>
</comment>